<dbReference type="NCBIfam" id="NF005559">
    <property type="entry name" value="PRK07231.1"/>
    <property type="match status" value="1"/>
</dbReference>
<reference evidence="5 7" key="2">
    <citation type="submission" date="2016-10" db="EMBL/GenBank/DDBJ databases">
        <authorList>
            <person name="de Groot N.N."/>
        </authorList>
    </citation>
    <scope>NUCLEOTIDE SEQUENCE [LARGE SCALE GENOMIC DNA]</scope>
    <source>
        <strain evidence="5 7">DSM 2895</strain>
    </source>
</reference>
<evidence type="ECO:0000313" key="5">
    <source>
        <dbReference type="EMBL" id="SDI77532.1"/>
    </source>
</evidence>
<dbReference type="Proteomes" id="UP000182836">
    <property type="component" value="Unassembled WGS sequence"/>
</dbReference>
<reference evidence="4 6" key="1">
    <citation type="submission" date="2015-07" db="EMBL/GenBank/DDBJ databases">
        <title>Fjat-14205 dsm 2895.</title>
        <authorList>
            <person name="Liu B."/>
            <person name="Wang J."/>
            <person name="Zhu Y."/>
            <person name="Liu G."/>
            <person name="Chen Q."/>
            <person name="Chen Z."/>
            <person name="Lan J."/>
            <person name="Che J."/>
            <person name="Ge C."/>
            <person name="Shi H."/>
            <person name="Pan Z."/>
            <person name="Liu X."/>
        </authorList>
    </citation>
    <scope>NUCLEOTIDE SEQUENCE [LARGE SCALE GENOMIC DNA]</scope>
    <source>
        <strain evidence="4 6">DSM 2895</strain>
    </source>
</reference>
<dbReference type="InterPro" id="IPR002347">
    <property type="entry name" value="SDR_fam"/>
</dbReference>
<dbReference type="Gene3D" id="3.40.50.720">
    <property type="entry name" value="NAD(P)-binding Rossmann-like Domain"/>
    <property type="match status" value="1"/>
</dbReference>
<sequence length="245" mass="26606">MQERKVALITGAATGIGRAITLRLAQEDINVVINYSRSEQEARQTQKDVETYGVKSLLHRADVADDEAVRLMIKETLDTFGRLDILVNNAGTTNFVDHDNLEGLKDEYWDRVMNINVKGMFSCCRAAAPELKKRNGCIVNITSIAGMTGLGSSIAYAASKAAAISVTKSLARVLAPEVRVNSIAPGVVETRWVEGQEEHVKRLAEGTPLGRVASPEDIAEATYSLIFHANFVTGQNLVVDGGMFI</sequence>
<dbReference type="PRINTS" id="PR00080">
    <property type="entry name" value="SDRFAMILY"/>
</dbReference>
<dbReference type="GeneID" id="42306090"/>
<dbReference type="SUPFAM" id="SSF51735">
    <property type="entry name" value="NAD(P)-binding Rossmann-fold domains"/>
    <property type="match status" value="1"/>
</dbReference>
<dbReference type="GO" id="GO:0008206">
    <property type="term" value="P:bile acid metabolic process"/>
    <property type="evidence" value="ECO:0007669"/>
    <property type="project" value="UniProtKB-ARBA"/>
</dbReference>
<dbReference type="InterPro" id="IPR057326">
    <property type="entry name" value="KR_dom"/>
</dbReference>
<gene>
    <name evidence="4" type="ORF">AF333_13000</name>
    <name evidence="5" type="ORF">SAMN04487909_107176</name>
</gene>
<evidence type="ECO:0000259" key="3">
    <source>
        <dbReference type="SMART" id="SM00822"/>
    </source>
</evidence>
<dbReference type="EMBL" id="LGUG01000004">
    <property type="protein sequence ID" value="KON96260.1"/>
    <property type="molecule type" value="Genomic_DNA"/>
</dbReference>
<dbReference type="Proteomes" id="UP000037269">
    <property type="component" value="Unassembled WGS sequence"/>
</dbReference>
<dbReference type="STRING" id="47500.AF333_13000"/>
<dbReference type="AlphaFoldDB" id="A0A0D1VVF2"/>
<evidence type="ECO:0000313" key="6">
    <source>
        <dbReference type="Proteomes" id="UP000037269"/>
    </source>
</evidence>
<evidence type="ECO:0000313" key="7">
    <source>
        <dbReference type="Proteomes" id="UP000182836"/>
    </source>
</evidence>
<dbReference type="EMBL" id="FNED01000007">
    <property type="protein sequence ID" value="SDI77532.1"/>
    <property type="molecule type" value="Genomic_DNA"/>
</dbReference>
<dbReference type="InterPro" id="IPR020904">
    <property type="entry name" value="Sc_DH/Rdtase_CS"/>
</dbReference>
<keyword evidence="6" id="KW-1185">Reference proteome</keyword>
<dbReference type="FunFam" id="3.40.50.720:FF:000084">
    <property type="entry name" value="Short-chain dehydrogenase reductase"/>
    <property type="match status" value="1"/>
</dbReference>
<dbReference type="OrthoDB" id="9790146at2"/>
<accession>A0A0D1VVF2</accession>
<dbReference type="PROSITE" id="PS00061">
    <property type="entry name" value="ADH_SHORT"/>
    <property type="match status" value="1"/>
</dbReference>
<dbReference type="PANTHER" id="PTHR43639:SF1">
    <property type="entry name" value="SHORT-CHAIN DEHYDROGENASE_REDUCTASE FAMILY PROTEIN"/>
    <property type="match status" value="1"/>
</dbReference>
<dbReference type="GO" id="GO:0016491">
    <property type="term" value="F:oxidoreductase activity"/>
    <property type="evidence" value="ECO:0007669"/>
    <property type="project" value="UniProtKB-KW"/>
</dbReference>
<feature type="domain" description="Ketoreductase" evidence="3">
    <location>
        <begin position="5"/>
        <end position="191"/>
    </location>
</feature>
<comment type="similarity">
    <text evidence="1">Belongs to the short-chain dehydrogenases/reductases (SDR) family.</text>
</comment>
<dbReference type="Pfam" id="PF13561">
    <property type="entry name" value="adh_short_C2"/>
    <property type="match status" value="1"/>
</dbReference>
<evidence type="ECO:0000256" key="2">
    <source>
        <dbReference type="ARBA" id="ARBA00023002"/>
    </source>
</evidence>
<name>A0A0D1VVF2_ANEMI</name>
<dbReference type="PATRIC" id="fig|47500.8.peg.4705"/>
<evidence type="ECO:0000256" key="1">
    <source>
        <dbReference type="ARBA" id="ARBA00006484"/>
    </source>
</evidence>
<protein>
    <submittedName>
        <fullName evidence="4">3-ketoacyl-ACP reductase</fullName>
    </submittedName>
    <submittedName>
        <fullName evidence="5">3-oxoacyl-[acyl-carrier protein] reductase</fullName>
    </submittedName>
</protein>
<keyword evidence="2" id="KW-0560">Oxidoreductase</keyword>
<proteinExistence type="inferred from homology"/>
<dbReference type="PANTHER" id="PTHR43639">
    <property type="entry name" value="OXIDOREDUCTASE, SHORT-CHAIN DEHYDROGENASE/REDUCTASE FAMILY (AFU_ORTHOLOGUE AFUA_5G02870)"/>
    <property type="match status" value="1"/>
</dbReference>
<dbReference type="SMART" id="SM00822">
    <property type="entry name" value="PKS_KR"/>
    <property type="match status" value="1"/>
</dbReference>
<dbReference type="InterPro" id="IPR036291">
    <property type="entry name" value="NAD(P)-bd_dom_sf"/>
</dbReference>
<organism evidence="4 6">
    <name type="scientific">Aneurinibacillus migulanus</name>
    <name type="common">Bacillus migulanus</name>
    <dbReference type="NCBI Taxonomy" id="47500"/>
    <lineage>
        <taxon>Bacteria</taxon>
        <taxon>Bacillati</taxon>
        <taxon>Bacillota</taxon>
        <taxon>Bacilli</taxon>
        <taxon>Bacillales</taxon>
        <taxon>Paenibacillaceae</taxon>
        <taxon>Aneurinibacillus group</taxon>
        <taxon>Aneurinibacillus</taxon>
    </lineage>
</organism>
<evidence type="ECO:0000313" key="4">
    <source>
        <dbReference type="EMBL" id="KON96260.1"/>
    </source>
</evidence>
<dbReference type="RefSeq" id="WP_043068985.1">
    <property type="nucleotide sequence ID" value="NZ_BJOA01000274.1"/>
</dbReference>
<dbReference type="PRINTS" id="PR00081">
    <property type="entry name" value="GDHRDH"/>
</dbReference>